<feature type="domain" description="COMM" evidence="1">
    <location>
        <begin position="134"/>
        <end position="198"/>
    </location>
</feature>
<gene>
    <name evidence="2" type="ORF">AKO1_012045</name>
</gene>
<keyword evidence="3" id="KW-1185">Reference proteome</keyword>
<dbReference type="EMBL" id="JAOPGA020001235">
    <property type="protein sequence ID" value="KAL0486483.1"/>
    <property type="molecule type" value="Genomic_DNA"/>
</dbReference>
<dbReference type="PROSITE" id="PS51269">
    <property type="entry name" value="COMM"/>
    <property type="match status" value="1"/>
</dbReference>
<comment type="caution">
    <text evidence="2">The sequence shown here is derived from an EMBL/GenBank/DDBJ whole genome shotgun (WGS) entry which is preliminary data.</text>
</comment>
<proteinExistence type="predicted"/>
<evidence type="ECO:0000313" key="2">
    <source>
        <dbReference type="EMBL" id="KAL0486483.1"/>
    </source>
</evidence>
<dbReference type="Proteomes" id="UP001431209">
    <property type="component" value="Unassembled WGS sequence"/>
</dbReference>
<reference evidence="2 3" key="1">
    <citation type="submission" date="2024-03" db="EMBL/GenBank/DDBJ databases">
        <title>The Acrasis kona genome and developmental transcriptomes reveal deep origins of eukaryotic multicellular pathways.</title>
        <authorList>
            <person name="Sheikh S."/>
            <person name="Fu C.-J."/>
            <person name="Brown M.W."/>
            <person name="Baldauf S.L."/>
        </authorList>
    </citation>
    <scope>NUCLEOTIDE SEQUENCE [LARGE SCALE GENOMIC DNA]</scope>
    <source>
        <strain evidence="2 3">ATCC MYA-3509</strain>
    </source>
</reference>
<sequence length="198" mass="22043">MSILNATPSGFHSAVDSLNKIPIEIVSEMVSIGAGCYVEDYVEKFAQLGVDHSFDIIEDALQNVINVLLYIFRVALKSKAEPQILAKSLRADTQMSVPHIQTLYAAYDKFFNENSQDLNDASTSAFKNESILPRVTDVSWKLAVCIASDACEDLSSGKVTLCFKLDNHKQQTLELTCEEFKNLHSQFQEMASLINTLQ</sequence>
<name>A0AAW2Z9G5_9EUKA</name>
<protein>
    <recommendedName>
        <fullName evidence="1">COMM domain-containing protein</fullName>
    </recommendedName>
</protein>
<evidence type="ECO:0000313" key="3">
    <source>
        <dbReference type="Proteomes" id="UP001431209"/>
    </source>
</evidence>
<evidence type="ECO:0000259" key="1">
    <source>
        <dbReference type="PROSITE" id="PS51269"/>
    </source>
</evidence>
<accession>A0AAW2Z9G5</accession>
<dbReference type="Pfam" id="PF07258">
    <property type="entry name" value="COMM_domain"/>
    <property type="match status" value="1"/>
</dbReference>
<dbReference type="AlphaFoldDB" id="A0AAW2Z9G5"/>
<dbReference type="InterPro" id="IPR017920">
    <property type="entry name" value="COMM"/>
</dbReference>
<organism evidence="2 3">
    <name type="scientific">Acrasis kona</name>
    <dbReference type="NCBI Taxonomy" id="1008807"/>
    <lineage>
        <taxon>Eukaryota</taxon>
        <taxon>Discoba</taxon>
        <taxon>Heterolobosea</taxon>
        <taxon>Tetramitia</taxon>
        <taxon>Eutetramitia</taxon>
        <taxon>Acrasidae</taxon>
        <taxon>Acrasis</taxon>
    </lineage>
</organism>